<dbReference type="InterPro" id="IPR046357">
    <property type="entry name" value="PPIase_dom_sf"/>
</dbReference>
<keyword evidence="3 5" id="KW-0697">Rotamase</keyword>
<dbReference type="PANTHER" id="PTHR43811">
    <property type="entry name" value="FKBP-TYPE PEPTIDYL-PROLYL CIS-TRANS ISOMERASE FKPA"/>
    <property type="match status" value="1"/>
</dbReference>
<feature type="chain" id="PRO_5024354019" description="Peptidyl-prolyl cis-trans isomerase" evidence="7">
    <location>
        <begin position="21"/>
        <end position="257"/>
    </location>
</feature>
<evidence type="ECO:0000313" key="10">
    <source>
        <dbReference type="Proteomes" id="UP000306196"/>
    </source>
</evidence>
<comment type="caution">
    <text evidence="9">The sequence shown here is derived from an EMBL/GenBank/DDBJ whole genome shotgun (WGS) entry which is preliminary data.</text>
</comment>
<name>A0A5R8KH49_9BACT</name>
<evidence type="ECO:0000256" key="2">
    <source>
        <dbReference type="ARBA" id="ARBA00006577"/>
    </source>
</evidence>
<protein>
    <recommendedName>
        <fullName evidence="6">Peptidyl-prolyl cis-trans isomerase</fullName>
        <ecNumber evidence="6">5.2.1.8</ecNumber>
    </recommendedName>
</protein>
<dbReference type="Pfam" id="PF00254">
    <property type="entry name" value="FKBP_C"/>
    <property type="match status" value="1"/>
</dbReference>
<organism evidence="9 10">
    <name type="scientific">Phragmitibacter flavus</name>
    <dbReference type="NCBI Taxonomy" id="2576071"/>
    <lineage>
        <taxon>Bacteria</taxon>
        <taxon>Pseudomonadati</taxon>
        <taxon>Verrucomicrobiota</taxon>
        <taxon>Verrucomicrobiia</taxon>
        <taxon>Verrucomicrobiales</taxon>
        <taxon>Verrucomicrobiaceae</taxon>
        <taxon>Phragmitibacter</taxon>
    </lineage>
</organism>
<keyword evidence="10" id="KW-1185">Reference proteome</keyword>
<dbReference type="OrthoDB" id="9814548at2"/>
<evidence type="ECO:0000256" key="6">
    <source>
        <dbReference type="RuleBase" id="RU003915"/>
    </source>
</evidence>
<dbReference type="RefSeq" id="WP_138085240.1">
    <property type="nucleotide sequence ID" value="NZ_VAUV01000004.1"/>
</dbReference>
<evidence type="ECO:0000313" key="9">
    <source>
        <dbReference type="EMBL" id="TLD71644.1"/>
    </source>
</evidence>
<evidence type="ECO:0000256" key="5">
    <source>
        <dbReference type="PROSITE-ProRule" id="PRU00277"/>
    </source>
</evidence>
<dbReference type="InterPro" id="IPR001179">
    <property type="entry name" value="PPIase_FKBP_dom"/>
</dbReference>
<keyword evidence="7" id="KW-0732">Signal</keyword>
<dbReference type="EMBL" id="VAUV01000004">
    <property type="protein sequence ID" value="TLD71644.1"/>
    <property type="molecule type" value="Genomic_DNA"/>
</dbReference>
<dbReference type="GO" id="GO:0006457">
    <property type="term" value="P:protein folding"/>
    <property type="evidence" value="ECO:0007669"/>
    <property type="project" value="InterPro"/>
</dbReference>
<dbReference type="Proteomes" id="UP000306196">
    <property type="component" value="Unassembled WGS sequence"/>
</dbReference>
<proteinExistence type="inferred from homology"/>
<dbReference type="FunFam" id="3.10.50.40:FF:000006">
    <property type="entry name" value="Peptidyl-prolyl cis-trans isomerase"/>
    <property type="match status" value="1"/>
</dbReference>
<dbReference type="InterPro" id="IPR036944">
    <property type="entry name" value="PPIase_FKBP_N_sf"/>
</dbReference>
<evidence type="ECO:0000256" key="1">
    <source>
        <dbReference type="ARBA" id="ARBA00000971"/>
    </source>
</evidence>
<comment type="similarity">
    <text evidence="2 6">Belongs to the FKBP-type PPIase family.</text>
</comment>
<feature type="domain" description="PPIase FKBP-type" evidence="8">
    <location>
        <begin position="160"/>
        <end position="245"/>
    </location>
</feature>
<keyword evidence="4 5" id="KW-0413">Isomerase</keyword>
<evidence type="ECO:0000256" key="7">
    <source>
        <dbReference type="SAM" id="SignalP"/>
    </source>
</evidence>
<dbReference type="EC" id="5.2.1.8" evidence="6"/>
<dbReference type="Gene3D" id="1.10.287.460">
    <property type="entry name" value="Peptidyl-prolyl cis-trans isomerase, FKBP-type, N-terminal domain"/>
    <property type="match status" value="1"/>
</dbReference>
<dbReference type="Gene3D" id="3.10.50.40">
    <property type="match status" value="1"/>
</dbReference>
<sequence length="257" mass="27475">MKFRFLFPLVAIAFSPALKAQEAAAPAQPAEAAPAPAPPAELTPELLDKVSYFYGTRIAGEFVQNQLPVNLEAFTAGLKDTLDKKEPKFQEKDIEEFMTQFSQIMMAKQEAAAKEAGGKNTAEGEKFLTENGKREGVKTTASGLQYEVVKEGDGAVPKAEDTVSVHYHGTLINGTVFDSSIGNDPATFPVGGVIPGWTEALQLMKVGSKYKLFIPSALAYGDKAVSPEIGPNTTLIFEVELLKIDDKNAAPAPAPAN</sequence>
<feature type="signal peptide" evidence="7">
    <location>
        <begin position="1"/>
        <end position="20"/>
    </location>
</feature>
<accession>A0A5R8KH49</accession>
<dbReference type="SUPFAM" id="SSF54534">
    <property type="entry name" value="FKBP-like"/>
    <property type="match status" value="1"/>
</dbReference>
<dbReference type="GO" id="GO:0003755">
    <property type="term" value="F:peptidyl-prolyl cis-trans isomerase activity"/>
    <property type="evidence" value="ECO:0007669"/>
    <property type="project" value="UniProtKB-UniRule"/>
</dbReference>
<reference evidence="9 10" key="1">
    <citation type="submission" date="2019-05" db="EMBL/GenBank/DDBJ databases">
        <title>Verrucobacter flavum gen. nov., sp. nov. a new member of the family Verrucomicrobiaceae.</title>
        <authorList>
            <person name="Szuroczki S."/>
            <person name="Abbaszade G."/>
            <person name="Szabo A."/>
            <person name="Felfoldi T."/>
            <person name="Schumann P."/>
            <person name="Boka K."/>
            <person name="Keki Z."/>
            <person name="Toumi M."/>
            <person name="Toth E."/>
        </authorList>
    </citation>
    <scope>NUCLEOTIDE SEQUENCE [LARGE SCALE GENOMIC DNA]</scope>
    <source>
        <strain evidence="9 10">MG-N-17</strain>
    </source>
</reference>
<gene>
    <name evidence="9" type="ORF">FEM03_05760</name>
</gene>
<comment type="catalytic activity">
    <reaction evidence="1 5 6">
        <text>[protein]-peptidylproline (omega=180) = [protein]-peptidylproline (omega=0)</text>
        <dbReference type="Rhea" id="RHEA:16237"/>
        <dbReference type="Rhea" id="RHEA-COMP:10747"/>
        <dbReference type="Rhea" id="RHEA-COMP:10748"/>
        <dbReference type="ChEBI" id="CHEBI:83833"/>
        <dbReference type="ChEBI" id="CHEBI:83834"/>
        <dbReference type="EC" id="5.2.1.8"/>
    </reaction>
</comment>
<evidence type="ECO:0000256" key="4">
    <source>
        <dbReference type="ARBA" id="ARBA00023235"/>
    </source>
</evidence>
<dbReference type="PANTHER" id="PTHR43811:SF23">
    <property type="entry name" value="FKBP-TYPE 22 KDA PEPTIDYL-PROLYL CIS-TRANS ISOMERASE"/>
    <property type="match status" value="1"/>
</dbReference>
<dbReference type="InterPro" id="IPR000774">
    <property type="entry name" value="PPIase_FKBP_N"/>
</dbReference>
<dbReference type="AlphaFoldDB" id="A0A5R8KH49"/>
<dbReference type="PROSITE" id="PS50059">
    <property type="entry name" value="FKBP_PPIASE"/>
    <property type="match status" value="1"/>
</dbReference>
<dbReference type="Pfam" id="PF01346">
    <property type="entry name" value="FKBP_N"/>
    <property type="match status" value="1"/>
</dbReference>
<evidence type="ECO:0000256" key="3">
    <source>
        <dbReference type="ARBA" id="ARBA00023110"/>
    </source>
</evidence>
<evidence type="ECO:0000259" key="8">
    <source>
        <dbReference type="PROSITE" id="PS50059"/>
    </source>
</evidence>